<reference evidence="5 6" key="1">
    <citation type="journal article" date="2024" name="IMA Fungus">
        <title>IMA Genome - F19 : A genome assembly and annotation guide to empower mycologists, including annotated draft genome sequences of Ceratocystis pirilliformis, Diaporthe australafricana, Fusarium ophioides, Paecilomyces lecythidis, and Sporothrix stenoceras.</title>
        <authorList>
            <person name="Aylward J."/>
            <person name="Wilson A.M."/>
            <person name="Visagie C.M."/>
            <person name="Spraker J."/>
            <person name="Barnes I."/>
            <person name="Buitendag C."/>
            <person name="Ceriani C."/>
            <person name="Del Mar Angel L."/>
            <person name="du Plessis D."/>
            <person name="Fuchs T."/>
            <person name="Gasser K."/>
            <person name="Kramer D."/>
            <person name="Li W."/>
            <person name="Munsamy K."/>
            <person name="Piso A."/>
            <person name="Price J.L."/>
            <person name="Sonnekus B."/>
            <person name="Thomas C."/>
            <person name="van der Nest A."/>
            <person name="van Dijk A."/>
            <person name="van Heerden A."/>
            <person name="van Vuuren N."/>
            <person name="Yilmaz N."/>
            <person name="Duong T.A."/>
            <person name="van der Merwe N.A."/>
            <person name="Wingfield M.J."/>
            <person name="Wingfield B.D."/>
        </authorList>
    </citation>
    <scope>NUCLEOTIDE SEQUENCE [LARGE SCALE GENOMIC DNA]</scope>
    <source>
        <strain evidence="5 6">CMW 5346</strain>
    </source>
</reference>
<evidence type="ECO:0000256" key="1">
    <source>
        <dbReference type="ARBA" id="ARBA00004196"/>
    </source>
</evidence>
<keyword evidence="3" id="KW-1015">Disulfide bond</keyword>
<dbReference type="Pfam" id="PF06766">
    <property type="entry name" value="Hydrophobin_2"/>
    <property type="match status" value="1"/>
</dbReference>
<sequence length="101" mass="10288">MTAQILTLAALVATALAVPAGSTFSRRDYSPCAAGLYSNAQCCSVNVLDLAALDCEGPPTIPTSPEDFTAICANISKEPLCCVLPVLEQDVLCVVPGGTSA</sequence>
<dbReference type="SUPFAM" id="SSF101751">
    <property type="entry name" value="Hydrophobin II, HfbII"/>
    <property type="match status" value="1"/>
</dbReference>
<dbReference type="InterPro" id="IPR036686">
    <property type="entry name" value="Class_II_Hydrophobin_sf"/>
</dbReference>
<dbReference type="PANTHER" id="PTHR42341:SF1">
    <property type="entry name" value="HYDROPHOBIN"/>
    <property type="match status" value="1"/>
</dbReference>
<gene>
    <name evidence="5" type="ORF">Sste5346_004707</name>
</gene>
<evidence type="ECO:0000313" key="5">
    <source>
        <dbReference type="EMBL" id="KAL1896323.1"/>
    </source>
</evidence>
<comment type="subcellular location">
    <subcellularLocation>
        <location evidence="1">Cell envelope</location>
    </subcellularLocation>
</comment>
<evidence type="ECO:0000256" key="4">
    <source>
        <dbReference type="SAM" id="SignalP"/>
    </source>
</evidence>
<dbReference type="PANTHER" id="PTHR42341">
    <property type="entry name" value="HYDROPHOBIN"/>
    <property type="match status" value="1"/>
</dbReference>
<evidence type="ECO:0008006" key="7">
    <source>
        <dbReference type="Google" id="ProtNLM"/>
    </source>
</evidence>
<accession>A0ABR3Z924</accession>
<dbReference type="Proteomes" id="UP001583186">
    <property type="component" value="Unassembled WGS sequence"/>
</dbReference>
<dbReference type="Gene3D" id="3.20.120.10">
    <property type="entry name" value="Hydrophobin"/>
    <property type="match status" value="1"/>
</dbReference>
<name>A0ABR3Z924_9PEZI</name>
<dbReference type="CDD" id="cd23508">
    <property type="entry name" value="hydrophobin_II"/>
    <property type="match status" value="1"/>
</dbReference>
<evidence type="ECO:0000256" key="2">
    <source>
        <dbReference type="ARBA" id="ARBA00009576"/>
    </source>
</evidence>
<evidence type="ECO:0000256" key="3">
    <source>
        <dbReference type="ARBA" id="ARBA00023157"/>
    </source>
</evidence>
<proteinExistence type="inferred from homology"/>
<organism evidence="5 6">
    <name type="scientific">Sporothrix stenoceras</name>
    <dbReference type="NCBI Taxonomy" id="5173"/>
    <lineage>
        <taxon>Eukaryota</taxon>
        <taxon>Fungi</taxon>
        <taxon>Dikarya</taxon>
        <taxon>Ascomycota</taxon>
        <taxon>Pezizomycotina</taxon>
        <taxon>Sordariomycetes</taxon>
        <taxon>Sordariomycetidae</taxon>
        <taxon>Ophiostomatales</taxon>
        <taxon>Ophiostomataceae</taxon>
        <taxon>Sporothrix</taxon>
    </lineage>
</organism>
<comment type="caution">
    <text evidence="5">The sequence shown here is derived from an EMBL/GenBank/DDBJ whole genome shotgun (WGS) entry which is preliminary data.</text>
</comment>
<protein>
    <recommendedName>
        <fullName evidence="7">Hydrophobin</fullName>
    </recommendedName>
</protein>
<feature type="chain" id="PRO_5047483455" description="Hydrophobin" evidence="4">
    <location>
        <begin position="18"/>
        <end position="101"/>
    </location>
</feature>
<keyword evidence="4" id="KW-0732">Signal</keyword>
<evidence type="ECO:0000313" key="6">
    <source>
        <dbReference type="Proteomes" id="UP001583186"/>
    </source>
</evidence>
<keyword evidence="6" id="KW-1185">Reference proteome</keyword>
<dbReference type="EMBL" id="JAWCUI010000023">
    <property type="protein sequence ID" value="KAL1896323.1"/>
    <property type="molecule type" value="Genomic_DNA"/>
</dbReference>
<dbReference type="InterPro" id="IPR010636">
    <property type="entry name" value="Class_II_hydrophobin"/>
</dbReference>
<feature type="signal peptide" evidence="4">
    <location>
        <begin position="1"/>
        <end position="17"/>
    </location>
</feature>
<comment type="similarity">
    <text evidence="2">Belongs to the cerato-ulmin hydrophobin family.</text>
</comment>